<keyword evidence="5" id="KW-0175">Coiled coil</keyword>
<keyword evidence="4 10" id="KW-0282">Flagellum</keyword>
<evidence type="ECO:0000256" key="2">
    <source>
        <dbReference type="ARBA" id="ARBA00007209"/>
    </source>
</evidence>
<keyword evidence="6 10" id="KW-0969">Cilium</keyword>
<dbReference type="EMBL" id="GEZM01026245">
    <property type="protein sequence ID" value="JAV87105.1"/>
    <property type="molecule type" value="Transcribed_RNA"/>
</dbReference>
<dbReference type="AlphaFoldDB" id="A0A1Y1MRG8"/>
<dbReference type="GO" id="GO:0005634">
    <property type="term" value="C:nucleus"/>
    <property type="evidence" value="ECO:0007669"/>
    <property type="project" value="TreeGrafter"/>
</dbReference>
<proteinExistence type="inferred from homology"/>
<dbReference type="EMBL" id="GEZM01026242">
    <property type="protein sequence ID" value="JAV87117.1"/>
    <property type="molecule type" value="Transcribed_RNA"/>
</dbReference>
<evidence type="ECO:0000256" key="9">
    <source>
        <dbReference type="ARBA" id="ARBA00045224"/>
    </source>
</evidence>
<dbReference type="InterPro" id="IPR048256">
    <property type="entry name" value="Tektin-like"/>
</dbReference>
<evidence type="ECO:0000256" key="8">
    <source>
        <dbReference type="ARBA" id="ARBA00023273"/>
    </source>
</evidence>
<keyword evidence="8 10" id="KW-0966">Cell projection</keyword>
<name>A0A1Y1MRG8_PHOPY</name>
<dbReference type="GO" id="GO:0060294">
    <property type="term" value="P:cilium movement involved in cell motility"/>
    <property type="evidence" value="ECO:0007669"/>
    <property type="project" value="UniProtKB-UniRule"/>
</dbReference>
<evidence type="ECO:0000313" key="11">
    <source>
        <dbReference type="EMBL" id="JAV87105.1"/>
    </source>
</evidence>
<evidence type="ECO:0000256" key="5">
    <source>
        <dbReference type="ARBA" id="ARBA00023054"/>
    </source>
</evidence>
<dbReference type="GO" id="GO:0015630">
    <property type="term" value="C:microtubule cytoskeleton"/>
    <property type="evidence" value="ECO:0007669"/>
    <property type="project" value="UniProtKB-UniRule"/>
</dbReference>
<evidence type="ECO:0000256" key="4">
    <source>
        <dbReference type="ARBA" id="ARBA00022846"/>
    </source>
</evidence>
<dbReference type="EMBL" id="GEZM01026246">
    <property type="protein sequence ID" value="JAV87104.1"/>
    <property type="molecule type" value="Transcribed_RNA"/>
</dbReference>
<dbReference type="PANTHER" id="PTHR19960:SF25">
    <property type="entry name" value="TEKTIN-1"/>
    <property type="match status" value="1"/>
</dbReference>
<dbReference type="GO" id="GO:0005930">
    <property type="term" value="C:axoneme"/>
    <property type="evidence" value="ECO:0007669"/>
    <property type="project" value="UniProtKB-SubCell"/>
</dbReference>
<dbReference type="EMBL" id="GEZM01026248">
    <property type="protein sequence ID" value="JAV87098.1"/>
    <property type="molecule type" value="Transcribed_RNA"/>
</dbReference>
<keyword evidence="7" id="KW-0206">Cytoskeleton</keyword>
<dbReference type="PRINTS" id="PR00511">
    <property type="entry name" value="TEKTIN"/>
</dbReference>
<dbReference type="Pfam" id="PF03148">
    <property type="entry name" value="Tektin"/>
    <property type="match status" value="1"/>
</dbReference>
<comment type="function">
    <text evidence="9">Microtubule inner protein (MIP) part of the dynein-decorated doublet microtubules (DMTs) in cilia and flagellar axoneme. Forms filamentous polymers in the walls of ciliary and flagellar microtubules.</text>
</comment>
<dbReference type="InterPro" id="IPR000435">
    <property type="entry name" value="Tektins"/>
</dbReference>
<evidence type="ECO:0000256" key="1">
    <source>
        <dbReference type="ARBA" id="ARBA00004611"/>
    </source>
</evidence>
<dbReference type="EMBL" id="GEZM01026247">
    <property type="protein sequence ID" value="JAV87099.1"/>
    <property type="molecule type" value="Transcribed_RNA"/>
</dbReference>
<dbReference type="PANTHER" id="PTHR19960">
    <property type="entry name" value="TEKTIN"/>
    <property type="match status" value="1"/>
</dbReference>
<reference evidence="11" key="1">
    <citation type="journal article" date="2016" name="Sci. Rep.">
        <title>Molecular characterization of firefly nuptial gifts: a multi-omics approach sheds light on postcopulatory sexual selection.</title>
        <authorList>
            <person name="Al-Wathiqui N."/>
            <person name="Fallon T.R."/>
            <person name="South A."/>
            <person name="Weng J.K."/>
            <person name="Lewis S.M."/>
        </authorList>
    </citation>
    <scope>NUCLEOTIDE SEQUENCE</scope>
</reference>
<evidence type="ECO:0000256" key="7">
    <source>
        <dbReference type="ARBA" id="ARBA00023212"/>
    </source>
</evidence>
<dbReference type="EMBL" id="GEZM01026244">
    <property type="protein sequence ID" value="JAV87108.1"/>
    <property type="molecule type" value="Transcribed_RNA"/>
</dbReference>
<keyword evidence="3" id="KW-0963">Cytoplasm</keyword>
<dbReference type="EMBL" id="GEZM01026241">
    <property type="protein sequence ID" value="JAV87118.1"/>
    <property type="molecule type" value="Transcribed_RNA"/>
</dbReference>
<dbReference type="EMBL" id="GEZM01026243">
    <property type="protein sequence ID" value="JAV87113.1"/>
    <property type="molecule type" value="Transcribed_RNA"/>
</dbReference>
<evidence type="ECO:0000256" key="6">
    <source>
        <dbReference type="ARBA" id="ARBA00023069"/>
    </source>
</evidence>
<accession>A0A1Y1MRG8</accession>
<comment type="subcellular location">
    <subcellularLocation>
        <location evidence="10">Cytoplasm</location>
        <location evidence="10">Cytoskeleton</location>
        <location evidence="10">Cilium axoneme</location>
    </subcellularLocation>
    <subcellularLocation>
        <location evidence="1">Cytoplasm</location>
        <location evidence="1">Cytoskeleton</location>
        <location evidence="1">Flagellum axoneme</location>
    </subcellularLocation>
</comment>
<organism evidence="11">
    <name type="scientific">Photinus pyralis</name>
    <name type="common">Common eastern firefly</name>
    <name type="synonym">Lampyris pyralis</name>
    <dbReference type="NCBI Taxonomy" id="7054"/>
    <lineage>
        <taxon>Eukaryota</taxon>
        <taxon>Metazoa</taxon>
        <taxon>Ecdysozoa</taxon>
        <taxon>Arthropoda</taxon>
        <taxon>Hexapoda</taxon>
        <taxon>Insecta</taxon>
        <taxon>Pterygota</taxon>
        <taxon>Neoptera</taxon>
        <taxon>Endopterygota</taxon>
        <taxon>Coleoptera</taxon>
        <taxon>Polyphaga</taxon>
        <taxon>Elateriformia</taxon>
        <taxon>Elateroidea</taxon>
        <taxon>Lampyridae</taxon>
        <taxon>Lampyrinae</taxon>
        <taxon>Photinus</taxon>
    </lineage>
</organism>
<dbReference type="GO" id="GO:0060271">
    <property type="term" value="P:cilium assembly"/>
    <property type="evidence" value="ECO:0007669"/>
    <property type="project" value="UniProtKB-UniRule"/>
</dbReference>
<comment type="similarity">
    <text evidence="2 10">Belongs to the tektin family.</text>
</comment>
<evidence type="ECO:0000256" key="10">
    <source>
        <dbReference type="RuleBase" id="RU367040"/>
    </source>
</evidence>
<evidence type="ECO:0000256" key="3">
    <source>
        <dbReference type="ARBA" id="ARBA00022490"/>
    </source>
</evidence>
<sequence length="111" mass="13093">MTRNILKLEKSIVEKEGYMALAHTRLGRRAQRPGMELCRDLVETKLVNEVRELRENCFMLQQMLSEAQASLRYLLKTQIQLEEDINVKTNTLKIDEVDCMTLRQSMDYHAY</sequence>
<protein>
    <recommendedName>
        <fullName evidence="10">Tektin</fullName>
    </recommendedName>
</protein>